<feature type="compositionally biased region" description="Polar residues" evidence="1">
    <location>
        <begin position="67"/>
        <end position="78"/>
    </location>
</feature>
<name>A0AAD4YTQ2_PRUDU</name>
<organism evidence="2 3">
    <name type="scientific">Prunus dulcis</name>
    <name type="common">Almond</name>
    <name type="synonym">Amygdalus dulcis</name>
    <dbReference type="NCBI Taxonomy" id="3755"/>
    <lineage>
        <taxon>Eukaryota</taxon>
        <taxon>Viridiplantae</taxon>
        <taxon>Streptophyta</taxon>
        <taxon>Embryophyta</taxon>
        <taxon>Tracheophyta</taxon>
        <taxon>Spermatophyta</taxon>
        <taxon>Magnoliopsida</taxon>
        <taxon>eudicotyledons</taxon>
        <taxon>Gunneridae</taxon>
        <taxon>Pentapetalae</taxon>
        <taxon>rosids</taxon>
        <taxon>fabids</taxon>
        <taxon>Rosales</taxon>
        <taxon>Rosaceae</taxon>
        <taxon>Amygdaloideae</taxon>
        <taxon>Amygdaleae</taxon>
        <taxon>Prunus</taxon>
    </lineage>
</organism>
<dbReference type="AlphaFoldDB" id="A0AAD4YTQ2"/>
<feature type="region of interest" description="Disordered" evidence="1">
    <location>
        <begin position="67"/>
        <end position="93"/>
    </location>
</feature>
<dbReference type="Proteomes" id="UP001054821">
    <property type="component" value="Chromosome 7"/>
</dbReference>
<keyword evidence="3" id="KW-1185">Reference proteome</keyword>
<evidence type="ECO:0000256" key="1">
    <source>
        <dbReference type="SAM" id="MobiDB-lite"/>
    </source>
</evidence>
<sequence length="93" mass="9845">MPKSVSSEEPKSERKVGLNNLSWHEAKVGPSSSPRFGADVNATVPLKQGYAVGLLNCRTGQLLKFGGSSNPGCTNLQPNGARKNGQRNTAGHR</sequence>
<proteinExistence type="predicted"/>
<accession>A0AAD4YTQ2</accession>
<dbReference type="EMBL" id="JAJFAZ020000007">
    <property type="protein sequence ID" value="KAI5320348.1"/>
    <property type="molecule type" value="Genomic_DNA"/>
</dbReference>
<evidence type="ECO:0000313" key="2">
    <source>
        <dbReference type="EMBL" id="KAI5320348.1"/>
    </source>
</evidence>
<comment type="caution">
    <text evidence="2">The sequence shown here is derived from an EMBL/GenBank/DDBJ whole genome shotgun (WGS) entry which is preliminary data.</text>
</comment>
<evidence type="ECO:0000313" key="3">
    <source>
        <dbReference type="Proteomes" id="UP001054821"/>
    </source>
</evidence>
<protein>
    <submittedName>
        <fullName evidence="2">Uncharacterized protein</fullName>
    </submittedName>
</protein>
<reference evidence="2 3" key="1">
    <citation type="journal article" date="2022" name="G3 (Bethesda)">
        <title>Whole-genome sequence and methylome profiling of the almond [Prunus dulcis (Mill.) D.A. Webb] cultivar 'Nonpareil'.</title>
        <authorList>
            <person name="D'Amico-Willman K.M."/>
            <person name="Ouma W.Z."/>
            <person name="Meulia T."/>
            <person name="Sideli G.M."/>
            <person name="Gradziel T.M."/>
            <person name="Fresnedo-Ramirez J."/>
        </authorList>
    </citation>
    <scope>NUCLEOTIDE SEQUENCE [LARGE SCALE GENOMIC DNA]</scope>
    <source>
        <strain evidence="2">Clone GOH B32 T37-40</strain>
    </source>
</reference>
<gene>
    <name evidence="2" type="ORF">L3X38_040056</name>
</gene>